<dbReference type="InterPro" id="IPR004006">
    <property type="entry name" value="DhaK_dom"/>
</dbReference>
<comment type="similarity">
    <text evidence="3">Belongs to the dihydroxyacetone kinase (DAK) family.</text>
</comment>
<dbReference type="PANTHER" id="PTHR28629:SF14">
    <property type="entry name" value="DIHYDROXYACETONE KINASE 1"/>
    <property type="match status" value="1"/>
</dbReference>
<keyword evidence="4" id="KW-0808">Transferase</keyword>
<organism evidence="15 16">
    <name type="scientific">Zalerion maritima</name>
    <dbReference type="NCBI Taxonomy" id="339359"/>
    <lineage>
        <taxon>Eukaryota</taxon>
        <taxon>Fungi</taxon>
        <taxon>Dikarya</taxon>
        <taxon>Ascomycota</taxon>
        <taxon>Pezizomycotina</taxon>
        <taxon>Sordariomycetes</taxon>
        <taxon>Lulworthiomycetidae</taxon>
        <taxon>Lulworthiales</taxon>
        <taxon>Lulworthiaceae</taxon>
        <taxon>Zalerion</taxon>
    </lineage>
</organism>
<evidence type="ECO:0000259" key="14">
    <source>
        <dbReference type="PROSITE" id="PS51481"/>
    </source>
</evidence>
<dbReference type="GO" id="GO:0050354">
    <property type="term" value="F:triokinase activity"/>
    <property type="evidence" value="ECO:0007669"/>
    <property type="project" value="UniProtKB-EC"/>
</dbReference>
<dbReference type="Gene3D" id="3.30.1180.20">
    <property type="entry name" value="Dihydroxyacetone kinase, domain 2"/>
    <property type="match status" value="1"/>
</dbReference>
<keyword evidence="6" id="KW-0418">Kinase</keyword>
<dbReference type="NCBIfam" id="TIGR02361">
    <property type="entry name" value="dak_ATP"/>
    <property type="match status" value="1"/>
</dbReference>
<dbReference type="SUPFAM" id="SSF101473">
    <property type="entry name" value="DhaL-like"/>
    <property type="match status" value="1"/>
</dbReference>
<feature type="domain" description="DhaK" evidence="14">
    <location>
        <begin position="9"/>
        <end position="360"/>
    </location>
</feature>
<dbReference type="PANTHER" id="PTHR28629">
    <property type="entry name" value="TRIOKINASE/FMN CYCLASE"/>
    <property type="match status" value="1"/>
</dbReference>
<sequence length="597" mass="62783">MSSKHFITDPASLVNTALHSLTLTNPNVALDANNKIVYRRPLPSAGTHKQKVALISGGGSGHEPSFSGLVGDGILSAAVAGTIFASPSSSQVQAAITSRTPRDQDVLVVVMNYTGDILNFGVAVEKARALEKEDRKVEMVVVADDVGVGRAKAGKVGRRGIAGTVFVVKIAGALAARGFALQDVAKMARLTADNLVSVGASLSHVHVPGRPPMAADQELSSKQVELGMGIHNEDGSARVELTQLEDLVEMMLKQLLNQSDEDRAFLSITADQKVALMVNNLGGVSPLEMGGIVNEVVRQLTSRYGISPARTLAGTYMTSLNGLGFSISLLKIVEDKEEIGIEGAPGMIELLDDVAEATGWSAPIRRETWENPNTASYDKNASLAVEDVSGNLKMDEETLMAALTKGLRRVIEVEPEVTQYDTVVGDGDCGIGLKRGAEAILAHFFQEPLTGDVVADVASIVPVVESSMDGTSGALYTIFLHSLVRSLRQISATNPGDATASVWAKALEKSMQALAKYTPARPGDRTLIDALYPFVETLGQTGDITTAAEAAQKGADGTKGMKASLGRTVYVGGEGFEQVPDPGAYGLAAFLKGMAEP</sequence>
<evidence type="ECO:0000256" key="4">
    <source>
        <dbReference type="ARBA" id="ARBA00022679"/>
    </source>
</evidence>
<evidence type="ECO:0000256" key="5">
    <source>
        <dbReference type="ARBA" id="ARBA00022741"/>
    </source>
</evidence>
<keyword evidence="8" id="KW-0067">ATP-binding</keyword>
<dbReference type="SMART" id="SM01120">
    <property type="entry name" value="Dak2"/>
    <property type="match status" value="1"/>
</dbReference>
<dbReference type="GO" id="GO:0005524">
    <property type="term" value="F:ATP binding"/>
    <property type="evidence" value="ECO:0007669"/>
    <property type="project" value="UniProtKB-KW"/>
</dbReference>
<evidence type="ECO:0000256" key="10">
    <source>
        <dbReference type="ARBA" id="ARBA00048898"/>
    </source>
</evidence>
<feature type="binding site" evidence="12">
    <location>
        <begin position="59"/>
        <end position="62"/>
    </location>
    <ligand>
        <name>substrate</name>
    </ligand>
</feature>
<evidence type="ECO:0000256" key="9">
    <source>
        <dbReference type="ARBA" id="ARBA00047974"/>
    </source>
</evidence>
<comment type="caution">
    <text evidence="15">The sequence shown here is derived from an EMBL/GenBank/DDBJ whole genome shotgun (WGS) entry which is preliminary data.</text>
</comment>
<dbReference type="Pfam" id="PF02733">
    <property type="entry name" value="Dak1"/>
    <property type="match status" value="1"/>
</dbReference>
<dbReference type="AlphaFoldDB" id="A0AAD5RRC5"/>
<keyword evidence="5" id="KW-0547">Nucleotide-binding</keyword>
<evidence type="ECO:0000256" key="3">
    <source>
        <dbReference type="ARBA" id="ARBA00008757"/>
    </source>
</evidence>
<dbReference type="SUPFAM" id="SSF82549">
    <property type="entry name" value="DAK1/DegV-like"/>
    <property type="match status" value="1"/>
</dbReference>
<evidence type="ECO:0008006" key="17">
    <source>
        <dbReference type="Google" id="ProtNLM"/>
    </source>
</evidence>
<keyword evidence="7" id="KW-0319">Glycerol metabolism</keyword>
<reference evidence="15" key="1">
    <citation type="submission" date="2022-07" db="EMBL/GenBank/DDBJ databases">
        <title>Draft genome sequence of Zalerion maritima ATCC 34329, a (micro)plastics degrading marine fungus.</title>
        <authorList>
            <person name="Paco A."/>
            <person name="Goncalves M.F.M."/>
            <person name="Rocha-Santos T.A.P."/>
            <person name="Alves A."/>
        </authorList>
    </citation>
    <scope>NUCLEOTIDE SEQUENCE</scope>
    <source>
        <strain evidence="15">ATCC 34329</strain>
    </source>
</reference>
<dbReference type="FunFam" id="1.25.40.340:FF:000001">
    <property type="entry name" value="Dihydroxyacetone kinase 1"/>
    <property type="match status" value="1"/>
</dbReference>
<name>A0AAD5RRC5_9PEZI</name>
<comment type="catalytic activity">
    <reaction evidence="10">
        <text>dihydroxyacetone + ATP = dihydroxyacetone phosphate + ADP + H(+)</text>
        <dbReference type="Rhea" id="RHEA:15773"/>
        <dbReference type="ChEBI" id="CHEBI:15378"/>
        <dbReference type="ChEBI" id="CHEBI:16016"/>
        <dbReference type="ChEBI" id="CHEBI:30616"/>
        <dbReference type="ChEBI" id="CHEBI:57642"/>
        <dbReference type="ChEBI" id="CHEBI:456216"/>
        <dbReference type="EC" id="2.7.1.29"/>
    </reaction>
</comment>
<feature type="active site" description="Tele-hemiaminal-histidine intermediate" evidence="11">
    <location>
        <position position="231"/>
    </location>
</feature>
<evidence type="ECO:0000256" key="8">
    <source>
        <dbReference type="ARBA" id="ARBA00022840"/>
    </source>
</evidence>
<dbReference type="FunFam" id="3.30.1180.20:FF:000001">
    <property type="entry name" value="Dihydroxyacetone kinase 1"/>
    <property type="match status" value="1"/>
</dbReference>
<proteinExistence type="inferred from homology"/>
<dbReference type="Proteomes" id="UP001201980">
    <property type="component" value="Unassembled WGS sequence"/>
</dbReference>
<gene>
    <name evidence="15" type="ORF">MKZ38_001548</name>
</gene>
<feature type="binding site" evidence="12">
    <location>
        <position position="116"/>
    </location>
    <ligand>
        <name>substrate</name>
    </ligand>
</feature>
<comment type="catalytic activity">
    <reaction evidence="9">
        <text>D-glyceraldehyde + ATP = D-glyceraldehyde 3-phosphate + ADP + H(+)</text>
        <dbReference type="Rhea" id="RHEA:13941"/>
        <dbReference type="ChEBI" id="CHEBI:15378"/>
        <dbReference type="ChEBI" id="CHEBI:17378"/>
        <dbReference type="ChEBI" id="CHEBI:30616"/>
        <dbReference type="ChEBI" id="CHEBI:59776"/>
        <dbReference type="ChEBI" id="CHEBI:456216"/>
        <dbReference type="EC" id="2.7.1.28"/>
    </reaction>
</comment>
<dbReference type="FunFam" id="3.40.50.10440:FF:000002">
    <property type="entry name" value="Dihydroxyacetone kinase"/>
    <property type="match status" value="1"/>
</dbReference>
<dbReference type="GO" id="GO:0005829">
    <property type="term" value="C:cytosol"/>
    <property type="evidence" value="ECO:0007669"/>
    <property type="project" value="TreeGrafter"/>
</dbReference>
<dbReference type="InterPro" id="IPR004007">
    <property type="entry name" value="DhaL_dom"/>
</dbReference>
<evidence type="ECO:0000256" key="11">
    <source>
        <dbReference type="PIRSR" id="PIRSR612734-1"/>
    </source>
</evidence>
<dbReference type="InterPro" id="IPR050861">
    <property type="entry name" value="Dihydroxyacetone_Kinase"/>
</dbReference>
<dbReference type="EMBL" id="JAKWBI020000142">
    <property type="protein sequence ID" value="KAJ2901678.1"/>
    <property type="molecule type" value="Genomic_DNA"/>
</dbReference>
<comment type="pathway">
    <text evidence="2">Polyol metabolism; glycerol fermentation; glycerone phosphate from glycerol (oxidative route): step 2/2.</text>
</comment>
<evidence type="ECO:0000256" key="12">
    <source>
        <dbReference type="PIRSR" id="PIRSR612734-2"/>
    </source>
</evidence>
<protein>
    <recommendedName>
        <fullName evidence="17">Dihydroxyacetone kinase</fullName>
    </recommendedName>
</protein>
<dbReference type="GO" id="GO:0004371">
    <property type="term" value="F:glycerone kinase activity"/>
    <property type="evidence" value="ECO:0007669"/>
    <property type="project" value="UniProtKB-EC"/>
</dbReference>
<dbReference type="Gene3D" id="1.25.40.340">
    <property type="match status" value="1"/>
</dbReference>
<dbReference type="Pfam" id="PF02734">
    <property type="entry name" value="Dak2"/>
    <property type="match status" value="1"/>
</dbReference>
<dbReference type="Gene3D" id="3.40.50.10440">
    <property type="entry name" value="Dihydroxyacetone kinase, domain 1"/>
    <property type="match status" value="1"/>
</dbReference>
<evidence type="ECO:0000313" key="16">
    <source>
        <dbReference type="Proteomes" id="UP001201980"/>
    </source>
</evidence>
<evidence type="ECO:0000256" key="6">
    <source>
        <dbReference type="ARBA" id="ARBA00022777"/>
    </source>
</evidence>
<dbReference type="GO" id="GO:0019563">
    <property type="term" value="P:glycerol catabolic process"/>
    <property type="evidence" value="ECO:0007669"/>
    <property type="project" value="TreeGrafter"/>
</dbReference>
<dbReference type="InterPro" id="IPR036117">
    <property type="entry name" value="DhaL_dom_sf"/>
</dbReference>
<accession>A0AAD5RRC5</accession>
<dbReference type="PROSITE" id="PS51480">
    <property type="entry name" value="DHAL"/>
    <property type="match status" value="1"/>
</dbReference>
<evidence type="ECO:0000256" key="7">
    <source>
        <dbReference type="ARBA" id="ARBA00022798"/>
    </source>
</evidence>
<evidence type="ECO:0000313" key="15">
    <source>
        <dbReference type="EMBL" id="KAJ2901678.1"/>
    </source>
</evidence>
<evidence type="ECO:0000256" key="1">
    <source>
        <dbReference type="ARBA" id="ARBA00003264"/>
    </source>
</evidence>
<feature type="domain" description="DhaL" evidence="13">
    <location>
        <begin position="397"/>
        <end position="596"/>
    </location>
</feature>
<dbReference type="PROSITE" id="PS51481">
    <property type="entry name" value="DHAK"/>
    <property type="match status" value="1"/>
</dbReference>
<evidence type="ECO:0000256" key="2">
    <source>
        <dbReference type="ARBA" id="ARBA00004778"/>
    </source>
</evidence>
<evidence type="ECO:0000259" key="13">
    <source>
        <dbReference type="PROSITE" id="PS51480"/>
    </source>
</evidence>
<keyword evidence="16" id="KW-1185">Reference proteome</keyword>
<comment type="function">
    <text evidence="1">Catalyzes both the phosphorylation of dihydroxyacetone and of glyceraldehyde.</text>
</comment>
<dbReference type="InterPro" id="IPR012734">
    <property type="entry name" value="DhaK_ATP"/>
</dbReference>